<dbReference type="OrthoDB" id="6630425at2759"/>
<evidence type="ECO:0000256" key="1">
    <source>
        <dbReference type="ARBA" id="ARBA00022460"/>
    </source>
</evidence>
<accession>A0A1V9X3I6</accession>
<dbReference type="InterPro" id="IPR050468">
    <property type="entry name" value="Cuticle_Struct_Prot"/>
</dbReference>
<sequence>MAVAWRDITNQYKRKMRGQVVTTVQAAPAAQVVTPLAQVAPVQVARVTPVQVAQAVPVQVAQAVPVQVAQAVPVQVPQVAPVQVPQVAPVQVARVAPLQVTQVTPVPVTQVQVPVAQVQVPVAAPVVAVHAEPAYPPQPYHFSYTTVTEEGAHSHEETADGANRRQGAYTINIADGRQRIVRYVADENGFRAAIETNELGTESNSPAGVQIYSTAPTGPEAAILAEAYLSRTITGFPYYRKASASASRAS</sequence>
<dbReference type="Proteomes" id="UP000192247">
    <property type="component" value="Unassembled WGS sequence"/>
</dbReference>
<dbReference type="InterPro" id="IPR000618">
    <property type="entry name" value="Insect_cuticle"/>
</dbReference>
<dbReference type="InParanoid" id="A0A1V9X3I6"/>
<dbReference type="GO" id="GO:0062129">
    <property type="term" value="C:chitin-based extracellular matrix"/>
    <property type="evidence" value="ECO:0007669"/>
    <property type="project" value="TreeGrafter"/>
</dbReference>
<comment type="caution">
    <text evidence="3">The sequence shown here is derived from an EMBL/GenBank/DDBJ whole genome shotgun (WGS) entry which is preliminary data.</text>
</comment>
<dbReference type="PROSITE" id="PS51155">
    <property type="entry name" value="CHIT_BIND_RR_2"/>
    <property type="match status" value="1"/>
</dbReference>
<dbReference type="AlphaFoldDB" id="A0A1V9X3I6"/>
<dbReference type="PANTHER" id="PTHR10380">
    <property type="entry name" value="CUTICLE PROTEIN"/>
    <property type="match status" value="1"/>
</dbReference>
<organism evidence="3 4">
    <name type="scientific">Tropilaelaps mercedesae</name>
    <dbReference type="NCBI Taxonomy" id="418985"/>
    <lineage>
        <taxon>Eukaryota</taxon>
        <taxon>Metazoa</taxon>
        <taxon>Ecdysozoa</taxon>
        <taxon>Arthropoda</taxon>
        <taxon>Chelicerata</taxon>
        <taxon>Arachnida</taxon>
        <taxon>Acari</taxon>
        <taxon>Parasitiformes</taxon>
        <taxon>Mesostigmata</taxon>
        <taxon>Gamasina</taxon>
        <taxon>Dermanyssoidea</taxon>
        <taxon>Laelapidae</taxon>
        <taxon>Tropilaelaps</taxon>
    </lineage>
</organism>
<keyword evidence="1 2" id="KW-0193">Cuticle</keyword>
<dbReference type="InterPro" id="IPR031311">
    <property type="entry name" value="CHIT_BIND_RR_consensus"/>
</dbReference>
<evidence type="ECO:0008006" key="5">
    <source>
        <dbReference type="Google" id="ProtNLM"/>
    </source>
</evidence>
<evidence type="ECO:0000313" key="3">
    <source>
        <dbReference type="EMBL" id="OQR67832.1"/>
    </source>
</evidence>
<name>A0A1V9X3I6_9ACAR</name>
<protein>
    <recommendedName>
        <fullName evidence="5">Cuticle protein 10.9-like</fullName>
    </recommendedName>
</protein>
<dbReference type="EMBL" id="MNPL01027194">
    <property type="protein sequence ID" value="OQR67832.1"/>
    <property type="molecule type" value="Genomic_DNA"/>
</dbReference>
<dbReference type="Pfam" id="PF00379">
    <property type="entry name" value="Chitin_bind_4"/>
    <property type="match status" value="1"/>
</dbReference>
<dbReference type="PANTHER" id="PTHR10380:SF235">
    <property type="entry name" value="CUTICULAR PROTEIN 73D, ISOFORM B"/>
    <property type="match status" value="1"/>
</dbReference>
<dbReference type="GO" id="GO:0008010">
    <property type="term" value="F:structural constituent of chitin-based larval cuticle"/>
    <property type="evidence" value="ECO:0007669"/>
    <property type="project" value="TreeGrafter"/>
</dbReference>
<reference evidence="3 4" key="1">
    <citation type="journal article" date="2017" name="Gigascience">
        <title>Draft genome of the honey bee ectoparasitic mite, Tropilaelaps mercedesae, is shaped by the parasitic life history.</title>
        <authorList>
            <person name="Dong X."/>
            <person name="Armstrong S.D."/>
            <person name="Xia D."/>
            <person name="Makepeace B.L."/>
            <person name="Darby A.C."/>
            <person name="Kadowaki T."/>
        </authorList>
    </citation>
    <scope>NUCLEOTIDE SEQUENCE [LARGE SCALE GENOMIC DNA]</scope>
    <source>
        <strain evidence="3">Wuxi-XJTLU</strain>
    </source>
</reference>
<dbReference type="STRING" id="418985.A0A1V9X3I6"/>
<proteinExistence type="predicted"/>
<evidence type="ECO:0000256" key="2">
    <source>
        <dbReference type="PROSITE-ProRule" id="PRU00497"/>
    </source>
</evidence>
<evidence type="ECO:0000313" key="4">
    <source>
        <dbReference type="Proteomes" id="UP000192247"/>
    </source>
</evidence>
<dbReference type="PROSITE" id="PS00233">
    <property type="entry name" value="CHIT_BIND_RR_1"/>
    <property type="match status" value="1"/>
</dbReference>
<keyword evidence="4" id="KW-1185">Reference proteome</keyword>
<gene>
    <name evidence="3" type="ORF">BIW11_04688</name>
</gene>